<feature type="signal peptide" evidence="1">
    <location>
        <begin position="1"/>
        <end position="23"/>
    </location>
</feature>
<protein>
    <submittedName>
        <fullName evidence="2">DUF4251 domain-containing protein</fullName>
    </submittedName>
</protein>
<keyword evidence="3" id="KW-1185">Reference proteome</keyword>
<name>A0A7D4QAP5_9SPHI</name>
<reference evidence="2 3" key="1">
    <citation type="submission" date="2020-05" db="EMBL/GenBank/DDBJ databases">
        <title>Mucilaginibacter mali sp. nov.</title>
        <authorList>
            <person name="Kim H.S."/>
            <person name="Lee K.C."/>
            <person name="Suh M.K."/>
            <person name="Kim J.-S."/>
            <person name="Han K.-I."/>
            <person name="Eom M.K."/>
            <person name="Shin Y.K."/>
            <person name="Lee J.-S."/>
        </authorList>
    </citation>
    <scope>NUCLEOTIDE SEQUENCE [LARGE SCALE GENOMIC DNA]</scope>
    <source>
        <strain evidence="2 3">G2-14</strain>
    </source>
</reference>
<accession>A0A7D4QAP5</accession>
<dbReference type="KEGG" id="mmab:HQ865_10145"/>
<dbReference type="Gene3D" id="2.40.128.410">
    <property type="match status" value="1"/>
</dbReference>
<dbReference type="Proteomes" id="UP000505355">
    <property type="component" value="Chromosome"/>
</dbReference>
<keyword evidence="1" id="KW-0732">Signal</keyword>
<dbReference type="Pfam" id="PF14059">
    <property type="entry name" value="DUF4251"/>
    <property type="match status" value="1"/>
</dbReference>
<feature type="chain" id="PRO_5028839037" evidence="1">
    <location>
        <begin position="24"/>
        <end position="167"/>
    </location>
</feature>
<gene>
    <name evidence="2" type="ORF">HQ865_10145</name>
</gene>
<evidence type="ECO:0000313" key="2">
    <source>
        <dbReference type="EMBL" id="QKJ30104.1"/>
    </source>
</evidence>
<sequence length="167" mass="18453">MKILKTTLLALTIALAGTSVSQAQSRKDKVAAKEAAMQKILESKNFTFTAQTANPMRGGNVNLTAEYDVRITGDSVISYLPYYGRAYVAPMNPTQNDMQFTSTKFTYASTAKKGGYEIVIKPTDTKDVRQMILNVSNNGYGTLSVTNLNRDPISFYGFIEENKKPKQ</sequence>
<dbReference type="EMBL" id="CP054139">
    <property type="protein sequence ID" value="QKJ30104.1"/>
    <property type="molecule type" value="Genomic_DNA"/>
</dbReference>
<organism evidence="2 3">
    <name type="scientific">Mucilaginibacter mali</name>
    <dbReference type="NCBI Taxonomy" id="2740462"/>
    <lineage>
        <taxon>Bacteria</taxon>
        <taxon>Pseudomonadati</taxon>
        <taxon>Bacteroidota</taxon>
        <taxon>Sphingobacteriia</taxon>
        <taxon>Sphingobacteriales</taxon>
        <taxon>Sphingobacteriaceae</taxon>
        <taxon>Mucilaginibacter</taxon>
    </lineage>
</organism>
<evidence type="ECO:0000256" key="1">
    <source>
        <dbReference type="SAM" id="SignalP"/>
    </source>
</evidence>
<dbReference type="InterPro" id="IPR025347">
    <property type="entry name" value="DUF4251"/>
</dbReference>
<evidence type="ECO:0000313" key="3">
    <source>
        <dbReference type="Proteomes" id="UP000505355"/>
    </source>
</evidence>
<dbReference type="AlphaFoldDB" id="A0A7D4QAP5"/>
<proteinExistence type="predicted"/>
<dbReference type="RefSeq" id="WP_173414794.1">
    <property type="nucleotide sequence ID" value="NZ_CP054139.1"/>
</dbReference>